<dbReference type="Proteomes" id="UP000185596">
    <property type="component" value="Unassembled WGS sequence"/>
</dbReference>
<evidence type="ECO:0000313" key="4">
    <source>
        <dbReference type="Proteomes" id="UP000185596"/>
    </source>
</evidence>
<dbReference type="STRING" id="1912961.BU204_16710"/>
<reference evidence="3 4" key="1">
    <citation type="submission" date="2016-12" db="EMBL/GenBank/DDBJ databases">
        <title>The draft genome sequence of Actinophytocola sp. 11-183.</title>
        <authorList>
            <person name="Wang W."/>
            <person name="Yuan L."/>
        </authorList>
    </citation>
    <scope>NUCLEOTIDE SEQUENCE [LARGE SCALE GENOMIC DNA]</scope>
    <source>
        <strain evidence="3 4">11-183</strain>
    </source>
</reference>
<evidence type="ECO:0000256" key="2">
    <source>
        <dbReference type="SAM" id="Phobius"/>
    </source>
</evidence>
<keyword evidence="4" id="KW-1185">Reference proteome</keyword>
<dbReference type="OrthoDB" id="5181787at2"/>
<name>A0A1Q8CQ49_9PSEU</name>
<gene>
    <name evidence="3" type="ORF">BU204_16710</name>
</gene>
<organism evidence="3 4">
    <name type="scientific">Actinophytocola xanthii</name>
    <dbReference type="NCBI Taxonomy" id="1912961"/>
    <lineage>
        <taxon>Bacteria</taxon>
        <taxon>Bacillati</taxon>
        <taxon>Actinomycetota</taxon>
        <taxon>Actinomycetes</taxon>
        <taxon>Pseudonocardiales</taxon>
        <taxon>Pseudonocardiaceae</taxon>
    </lineage>
</organism>
<feature type="region of interest" description="Disordered" evidence="1">
    <location>
        <begin position="85"/>
        <end position="115"/>
    </location>
</feature>
<keyword evidence="2" id="KW-0472">Membrane</keyword>
<protein>
    <submittedName>
        <fullName evidence="3">Uncharacterized protein</fullName>
    </submittedName>
</protein>
<keyword evidence="2" id="KW-1133">Transmembrane helix</keyword>
<comment type="caution">
    <text evidence="3">The sequence shown here is derived from an EMBL/GenBank/DDBJ whole genome shotgun (WGS) entry which is preliminary data.</text>
</comment>
<evidence type="ECO:0000313" key="3">
    <source>
        <dbReference type="EMBL" id="OLF16484.1"/>
    </source>
</evidence>
<keyword evidence="2" id="KW-0812">Transmembrane</keyword>
<feature type="compositionally biased region" description="Pro residues" evidence="1">
    <location>
        <begin position="94"/>
        <end position="112"/>
    </location>
</feature>
<dbReference type="AlphaFoldDB" id="A0A1Q8CQ49"/>
<feature type="transmembrane region" description="Helical" evidence="2">
    <location>
        <begin position="122"/>
        <end position="144"/>
    </location>
</feature>
<dbReference type="RefSeq" id="WP_075126603.1">
    <property type="nucleotide sequence ID" value="NZ_MSIE01000029.1"/>
</dbReference>
<sequence length="306" mass="32079">MMESVADNEHQAPGGHPAPGPANGPHLSPAGSNGLGDAPTPPSGELIMPAQPPPAVLPPNQAAPLDPEQVRQFQEFQQFQQLMRQAKEQGFPQGQPPPPGFLQPWGPPPPKRGPVRRALSAVVGKIVTAVIVVLLLVAAGYFAIDYFLGGPPDQPKASEIGGGQQKTTLLFEESPRAAVQRIYDDVAQGDPEAACGRFTDDARAEFTSHFGSYGGDCREIVAALNAEVVPGQKSEYANPANMTSVSRVPATDTVTISSCTLGVRGGPLLGRLTVSRDRGSQGGNQWIVTAHEQESCTETPSAAPTS</sequence>
<feature type="region of interest" description="Disordered" evidence="1">
    <location>
        <begin position="1"/>
        <end position="63"/>
    </location>
</feature>
<dbReference type="EMBL" id="MSIE01000029">
    <property type="protein sequence ID" value="OLF16484.1"/>
    <property type="molecule type" value="Genomic_DNA"/>
</dbReference>
<accession>A0A1Q8CQ49</accession>
<proteinExistence type="predicted"/>
<evidence type="ECO:0000256" key="1">
    <source>
        <dbReference type="SAM" id="MobiDB-lite"/>
    </source>
</evidence>